<evidence type="ECO:0000256" key="2">
    <source>
        <dbReference type="SAM" id="SignalP"/>
    </source>
</evidence>
<organism evidence="4 5">
    <name type="scientific">Actinocorallia herbida</name>
    <dbReference type="NCBI Taxonomy" id="58109"/>
    <lineage>
        <taxon>Bacteria</taxon>
        <taxon>Bacillati</taxon>
        <taxon>Actinomycetota</taxon>
        <taxon>Actinomycetes</taxon>
        <taxon>Streptosporangiales</taxon>
        <taxon>Thermomonosporaceae</taxon>
        <taxon>Actinocorallia</taxon>
    </lineage>
</organism>
<dbReference type="OrthoDB" id="9795161at2"/>
<feature type="region of interest" description="Disordered" evidence="1">
    <location>
        <begin position="22"/>
        <end position="70"/>
    </location>
</feature>
<sequence>MPAKTVLALAFAVTAAGGTAAGAALASASADAGPRVPVAAVTETPATDTPTDETPTDDMTESPASPSAAPAVTYDQAMNKALEKAPGLVAGAELDDEGEKPTWQIDVLTEDDKWREITVDGATGEVTQDQESSGDTDEATAIRAAKVTAADAVKKATETQPGTLQSLEFENEDGKPMWNVDIKSDDGTEHELQVPADNADATPTPSPTSS</sequence>
<dbReference type="Proteomes" id="UP000272400">
    <property type="component" value="Unassembled WGS sequence"/>
</dbReference>
<dbReference type="Gene3D" id="3.10.450.40">
    <property type="match status" value="2"/>
</dbReference>
<feature type="signal peptide" evidence="2">
    <location>
        <begin position="1"/>
        <end position="26"/>
    </location>
</feature>
<feature type="compositionally biased region" description="Basic and acidic residues" evidence="1">
    <location>
        <begin position="182"/>
        <end position="192"/>
    </location>
</feature>
<accession>A0A3N1D6H9</accession>
<protein>
    <submittedName>
        <fullName evidence="4">Peptidase YpeB-like protein</fullName>
    </submittedName>
</protein>
<evidence type="ECO:0000313" key="5">
    <source>
        <dbReference type="Proteomes" id="UP000272400"/>
    </source>
</evidence>
<dbReference type="AlphaFoldDB" id="A0A3N1D6H9"/>
<feature type="compositionally biased region" description="Low complexity" evidence="1">
    <location>
        <begin position="22"/>
        <end position="49"/>
    </location>
</feature>
<dbReference type="Pfam" id="PF03413">
    <property type="entry name" value="PepSY"/>
    <property type="match status" value="2"/>
</dbReference>
<keyword evidence="2" id="KW-0732">Signal</keyword>
<feature type="domain" description="PepSY" evidence="3">
    <location>
        <begin position="72"/>
        <end position="127"/>
    </location>
</feature>
<feature type="compositionally biased region" description="Polar residues" evidence="1">
    <location>
        <begin position="201"/>
        <end position="210"/>
    </location>
</feature>
<feature type="region of interest" description="Disordered" evidence="1">
    <location>
        <begin position="152"/>
        <end position="210"/>
    </location>
</feature>
<feature type="compositionally biased region" description="Acidic residues" evidence="1">
    <location>
        <begin position="50"/>
        <end position="60"/>
    </location>
</feature>
<keyword evidence="5" id="KW-1185">Reference proteome</keyword>
<dbReference type="RefSeq" id="WP_123668288.1">
    <property type="nucleotide sequence ID" value="NZ_RJKE01000001.1"/>
</dbReference>
<evidence type="ECO:0000313" key="4">
    <source>
        <dbReference type="EMBL" id="ROO89141.1"/>
    </source>
</evidence>
<dbReference type="EMBL" id="RJKE01000001">
    <property type="protein sequence ID" value="ROO89141.1"/>
    <property type="molecule type" value="Genomic_DNA"/>
</dbReference>
<proteinExistence type="predicted"/>
<reference evidence="4 5" key="1">
    <citation type="submission" date="2018-11" db="EMBL/GenBank/DDBJ databases">
        <title>Sequencing the genomes of 1000 actinobacteria strains.</title>
        <authorList>
            <person name="Klenk H.-P."/>
        </authorList>
    </citation>
    <scope>NUCLEOTIDE SEQUENCE [LARGE SCALE GENOMIC DNA]</scope>
    <source>
        <strain evidence="4 5">DSM 44254</strain>
    </source>
</reference>
<feature type="compositionally biased region" description="Low complexity" evidence="1">
    <location>
        <begin position="61"/>
        <end position="70"/>
    </location>
</feature>
<dbReference type="InterPro" id="IPR025711">
    <property type="entry name" value="PepSY"/>
</dbReference>
<gene>
    <name evidence="4" type="ORF">EDD29_6828</name>
</gene>
<feature type="compositionally biased region" description="Polar residues" evidence="1">
    <location>
        <begin position="158"/>
        <end position="168"/>
    </location>
</feature>
<evidence type="ECO:0000259" key="3">
    <source>
        <dbReference type="Pfam" id="PF03413"/>
    </source>
</evidence>
<comment type="caution">
    <text evidence="4">The sequence shown here is derived from an EMBL/GenBank/DDBJ whole genome shotgun (WGS) entry which is preliminary data.</text>
</comment>
<feature type="chain" id="PRO_5018176080" evidence="2">
    <location>
        <begin position="27"/>
        <end position="210"/>
    </location>
</feature>
<evidence type="ECO:0000256" key="1">
    <source>
        <dbReference type="SAM" id="MobiDB-lite"/>
    </source>
</evidence>
<name>A0A3N1D6H9_9ACTN</name>
<feature type="domain" description="PepSY" evidence="3">
    <location>
        <begin position="146"/>
        <end position="192"/>
    </location>
</feature>